<reference evidence="8" key="1">
    <citation type="submission" date="2017-02" db="EMBL/GenBank/DDBJ databases">
        <authorList>
            <person name="Varghese N."/>
            <person name="Submissions S."/>
        </authorList>
    </citation>
    <scope>NUCLEOTIDE SEQUENCE [LARGE SCALE GENOMIC DNA]</scope>
    <source>
        <strain evidence="8">VKM Ac-2052</strain>
    </source>
</reference>
<accession>A0A1T4Y101</accession>
<comment type="similarity">
    <text evidence="1">Belongs to the ABC transporter superfamily.</text>
</comment>
<organism evidence="7 8">
    <name type="scientific">Agreia bicolorata</name>
    <dbReference type="NCBI Taxonomy" id="110935"/>
    <lineage>
        <taxon>Bacteria</taxon>
        <taxon>Bacillati</taxon>
        <taxon>Actinomycetota</taxon>
        <taxon>Actinomycetes</taxon>
        <taxon>Micrococcales</taxon>
        <taxon>Microbacteriaceae</taxon>
        <taxon>Agreia</taxon>
    </lineage>
</organism>
<dbReference type="PROSITE" id="PS50893">
    <property type="entry name" value="ABC_TRANSPORTER_2"/>
    <property type="match status" value="1"/>
</dbReference>
<protein>
    <submittedName>
        <fullName evidence="7">Zinc/manganese transport system ATP-binding protein</fullName>
    </submittedName>
</protein>
<dbReference type="GO" id="GO:0005524">
    <property type="term" value="F:ATP binding"/>
    <property type="evidence" value="ECO:0007669"/>
    <property type="project" value="UniProtKB-KW"/>
</dbReference>
<evidence type="ECO:0000256" key="5">
    <source>
        <dbReference type="SAM" id="MobiDB-lite"/>
    </source>
</evidence>
<evidence type="ECO:0000256" key="1">
    <source>
        <dbReference type="ARBA" id="ARBA00005417"/>
    </source>
</evidence>
<dbReference type="PANTHER" id="PTHR42734">
    <property type="entry name" value="METAL TRANSPORT SYSTEM ATP-BINDING PROTEIN TM_0124-RELATED"/>
    <property type="match status" value="1"/>
</dbReference>
<evidence type="ECO:0000256" key="3">
    <source>
        <dbReference type="ARBA" id="ARBA00022741"/>
    </source>
</evidence>
<evidence type="ECO:0000259" key="6">
    <source>
        <dbReference type="PROSITE" id="PS50893"/>
    </source>
</evidence>
<feature type="region of interest" description="Disordered" evidence="5">
    <location>
        <begin position="276"/>
        <end position="306"/>
    </location>
</feature>
<dbReference type="EMBL" id="FUYG01000005">
    <property type="protein sequence ID" value="SKA95507.1"/>
    <property type="molecule type" value="Genomic_DNA"/>
</dbReference>
<dbReference type="Gene3D" id="3.40.50.300">
    <property type="entry name" value="P-loop containing nucleotide triphosphate hydrolases"/>
    <property type="match status" value="1"/>
</dbReference>
<dbReference type="GO" id="GO:0016887">
    <property type="term" value="F:ATP hydrolysis activity"/>
    <property type="evidence" value="ECO:0007669"/>
    <property type="project" value="InterPro"/>
</dbReference>
<evidence type="ECO:0000313" key="8">
    <source>
        <dbReference type="Proteomes" id="UP000189735"/>
    </source>
</evidence>
<sequence>MKIFGAKSARARAGAAPSPRNAPRHVVLRVRGGALQFGERRLWHDLDFDVRAGEFIAVLGANGSGKSSLLKVILGQQQLSAGTMTFEGSPVTRGNRRIGYIPQQKLADEGAPLRGRDLVALGVDGHRFGLPLPRAARRREVDDLLASVGASEYANVAVSTLSGGEQQRLRVGQSLAGDPRLLLCDEPLLSLDLAHQRAVSELIDTHRRQRDLGVLFVTHDINPVLDMVDRVLYLAGGSFRIGTPDEVLRSEVLSELYGSPVDVIRTRGRVIVVGVPDASHGHDGHHHHDDDPILSEQAGSGGGTRS</sequence>
<keyword evidence="4 7" id="KW-0067">ATP-binding</keyword>
<keyword evidence="2" id="KW-0813">Transport</keyword>
<dbReference type="PANTHER" id="PTHR42734:SF17">
    <property type="entry name" value="METAL TRANSPORT SYSTEM ATP-BINDING PROTEIN TM_0124-RELATED"/>
    <property type="match status" value="1"/>
</dbReference>
<evidence type="ECO:0000256" key="4">
    <source>
        <dbReference type="ARBA" id="ARBA00022840"/>
    </source>
</evidence>
<dbReference type="AlphaFoldDB" id="A0A1T4Y101"/>
<proteinExistence type="inferred from homology"/>
<evidence type="ECO:0000256" key="2">
    <source>
        <dbReference type="ARBA" id="ARBA00022448"/>
    </source>
</evidence>
<dbReference type="InterPro" id="IPR017871">
    <property type="entry name" value="ABC_transporter-like_CS"/>
</dbReference>
<dbReference type="PROSITE" id="PS00211">
    <property type="entry name" value="ABC_TRANSPORTER_1"/>
    <property type="match status" value="1"/>
</dbReference>
<dbReference type="InterPro" id="IPR050153">
    <property type="entry name" value="Metal_Ion_Import_ABC"/>
</dbReference>
<feature type="compositionally biased region" description="Basic and acidic residues" evidence="5">
    <location>
        <begin position="279"/>
        <end position="291"/>
    </location>
</feature>
<dbReference type="SMART" id="SM00382">
    <property type="entry name" value="AAA"/>
    <property type="match status" value="1"/>
</dbReference>
<evidence type="ECO:0000313" key="7">
    <source>
        <dbReference type="EMBL" id="SKA95507.1"/>
    </source>
</evidence>
<dbReference type="SUPFAM" id="SSF52540">
    <property type="entry name" value="P-loop containing nucleoside triphosphate hydrolases"/>
    <property type="match status" value="1"/>
</dbReference>
<keyword evidence="3" id="KW-0547">Nucleotide-binding</keyword>
<gene>
    <name evidence="7" type="ORF">SAMN06295879_2016</name>
</gene>
<dbReference type="InterPro" id="IPR003439">
    <property type="entry name" value="ABC_transporter-like_ATP-bd"/>
</dbReference>
<dbReference type="Pfam" id="PF00005">
    <property type="entry name" value="ABC_tran"/>
    <property type="match status" value="1"/>
</dbReference>
<dbReference type="InterPro" id="IPR003593">
    <property type="entry name" value="AAA+_ATPase"/>
</dbReference>
<feature type="domain" description="ABC transporter" evidence="6">
    <location>
        <begin position="28"/>
        <end position="261"/>
    </location>
</feature>
<feature type="region of interest" description="Disordered" evidence="5">
    <location>
        <begin position="1"/>
        <end position="21"/>
    </location>
</feature>
<dbReference type="Proteomes" id="UP000189735">
    <property type="component" value="Unassembled WGS sequence"/>
</dbReference>
<name>A0A1T4Y101_9MICO</name>
<dbReference type="InterPro" id="IPR027417">
    <property type="entry name" value="P-loop_NTPase"/>
</dbReference>